<evidence type="ECO:0000256" key="7">
    <source>
        <dbReference type="ARBA" id="ARBA00022932"/>
    </source>
</evidence>
<dbReference type="CDD" id="cd00140">
    <property type="entry name" value="beta_clamp"/>
    <property type="match status" value="1"/>
</dbReference>
<evidence type="ECO:0000256" key="4">
    <source>
        <dbReference type="ARBA" id="ARBA00022679"/>
    </source>
</evidence>
<dbReference type="GO" id="GO:0003677">
    <property type="term" value="F:DNA binding"/>
    <property type="evidence" value="ECO:0007669"/>
    <property type="project" value="UniProtKB-UniRule"/>
</dbReference>
<dbReference type="InterPro" id="IPR046938">
    <property type="entry name" value="DNA_clamp_sf"/>
</dbReference>
<dbReference type="InterPro" id="IPR022637">
    <property type="entry name" value="DNA_polIII_beta_cen"/>
</dbReference>
<dbReference type="Gene3D" id="3.70.10.10">
    <property type="match status" value="1"/>
</dbReference>
<dbReference type="Pfam" id="PF02768">
    <property type="entry name" value="DNA_pol3_beta_3"/>
    <property type="match status" value="1"/>
</dbReference>
<dbReference type="GO" id="GO:0005737">
    <property type="term" value="C:cytoplasm"/>
    <property type="evidence" value="ECO:0007669"/>
    <property type="project" value="UniProtKB-SubCell"/>
</dbReference>
<evidence type="ECO:0000256" key="9">
    <source>
        <dbReference type="PIRNR" id="PIRNR000804"/>
    </source>
</evidence>
<dbReference type="GO" id="GO:0008408">
    <property type="term" value="F:3'-5' exonuclease activity"/>
    <property type="evidence" value="ECO:0007669"/>
    <property type="project" value="InterPro"/>
</dbReference>
<feature type="domain" description="DNA polymerase III beta sliding clamp N-terminal" evidence="10">
    <location>
        <begin position="1"/>
        <end position="118"/>
    </location>
</feature>
<evidence type="ECO:0000256" key="2">
    <source>
        <dbReference type="ARBA" id="ARBA00010752"/>
    </source>
</evidence>
<evidence type="ECO:0000259" key="11">
    <source>
        <dbReference type="Pfam" id="PF02767"/>
    </source>
</evidence>
<comment type="similarity">
    <text evidence="2 9">Belongs to the beta sliding clamp family.</text>
</comment>
<comment type="function">
    <text evidence="9">Confers DNA tethering and processivity to DNA polymerases and other proteins. Acts as a clamp, forming a ring around DNA (a reaction catalyzed by the clamp-loading complex) which diffuses in an ATP-independent manner freely and bidirectionally along dsDNA. Initially characterized for its ability to contact the catalytic subunit of DNA polymerase III (Pol III), a complex, multichain enzyme responsible for most of the replicative synthesis in bacteria; Pol III exhibits 3'-5' exonuclease proofreading activity. The beta chain is required for initiation of replication as well as for processivity of DNA replication.</text>
</comment>
<evidence type="ECO:0000256" key="5">
    <source>
        <dbReference type="ARBA" id="ARBA00022695"/>
    </source>
</evidence>
<dbReference type="Proteomes" id="UP000230447">
    <property type="component" value="Unassembled WGS sequence"/>
</dbReference>
<dbReference type="Gene3D" id="3.10.150.10">
    <property type="entry name" value="DNA Polymerase III, subunit A, domain 2"/>
    <property type="match status" value="1"/>
</dbReference>
<comment type="caution">
    <text evidence="13">The sequence shown here is derived from an EMBL/GenBank/DDBJ whole genome shotgun (WGS) entry which is preliminary data.</text>
</comment>
<evidence type="ECO:0000313" key="13">
    <source>
        <dbReference type="EMBL" id="PIP31399.1"/>
    </source>
</evidence>
<dbReference type="PIRSF" id="PIRSF000804">
    <property type="entry name" value="DNA_pol_III_b"/>
    <property type="match status" value="1"/>
</dbReference>
<sequence>MKTEVLTENFKKALLSCEKIAKKSLSLPILQNLLMKTEGTFLALTSTNLETSLVWRVLAKTTKQGEALLPANFLASLISLLKTNKLEFSVEKNNLILTSEEEEFQIQGQNPEDFPIIPKIDKTEFFKISSAELTNALCAVIELPSQSQIKPEISGVLFSFNKKILKIVATDSFRLAEKTISLTEVSLKNKEITSFILPQNSAREILNVFSGEELPVVVYFSSNYVLFETNSPSSQEKIELSSRLIEGQYPNYQEIIPQKSSLKIKVKKEEFLSQIKKAGLFSSKSQEIKLTALPQESKIKIFSQNVETGRNESYLGGDVTGKEMEVSFNFKFLIAGINILKSSEVILDLLSEDKAGVLRPVGDTSLIYILMPIKSSY</sequence>
<keyword evidence="6 9" id="KW-0235">DNA replication</keyword>
<dbReference type="EMBL" id="PCSB01000080">
    <property type="protein sequence ID" value="PIP31399.1"/>
    <property type="molecule type" value="Genomic_DNA"/>
</dbReference>
<comment type="subcellular location">
    <subcellularLocation>
        <location evidence="1 9">Cytoplasm</location>
    </subcellularLocation>
</comment>
<evidence type="ECO:0000256" key="6">
    <source>
        <dbReference type="ARBA" id="ARBA00022705"/>
    </source>
</evidence>
<name>A0A2G9ZDZ5_9BACT</name>
<dbReference type="SUPFAM" id="SSF55979">
    <property type="entry name" value="DNA clamp"/>
    <property type="match status" value="3"/>
</dbReference>
<dbReference type="PANTHER" id="PTHR30478:SF0">
    <property type="entry name" value="BETA SLIDING CLAMP"/>
    <property type="match status" value="1"/>
</dbReference>
<dbReference type="InterPro" id="IPR001001">
    <property type="entry name" value="DNA_polIII_beta"/>
</dbReference>
<organism evidence="13 14">
    <name type="scientific">bacterium (Candidatus Gribaldobacteria) CG23_combo_of_CG06-09_8_20_14_all_37_87_8</name>
    <dbReference type="NCBI Taxonomy" id="2014278"/>
    <lineage>
        <taxon>Bacteria</taxon>
        <taxon>Candidatus Gribaldobacteria</taxon>
    </lineage>
</organism>
<dbReference type="InterPro" id="IPR022634">
    <property type="entry name" value="DNA_polIII_beta_N"/>
</dbReference>
<dbReference type="InterPro" id="IPR022635">
    <property type="entry name" value="DNA_polIII_beta_C"/>
</dbReference>
<dbReference type="GO" id="GO:0006271">
    <property type="term" value="P:DNA strand elongation involved in DNA replication"/>
    <property type="evidence" value="ECO:0007669"/>
    <property type="project" value="TreeGrafter"/>
</dbReference>
<keyword evidence="8" id="KW-0238">DNA-binding</keyword>
<dbReference type="PANTHER" id="PTHR30478">
    <property type="entry name" value="DNA POLYMERASE III SUBUNIT BETA"/>
    <property type="match status" value="1"/>
</dbReference>
<keyword evidence="7 9" id="KW-0239">DNA-directed DNA polymerase</keyword>
<feature type="domain" description="DNA polymerase III beta sliding clamp C-terminal" evidence="12">
    <location>
        <begin position="254"/>
        <end position="373"/>
    </location>
</feature>
<dbReference type="GO" id="GO:0009360">
    <property type="term" value="C:DNA polymerase III complex"/>
    <property type="evidence" value="ECO:0007669"/>
    <property type="project" value="InterPro"/>
</dbReference>
<keyword evidence="5 9" id="KW-0548">Nucleotidyltransferase</keyword>
<evidence type="ECO:0000259" key="12">
    <source>
        <dbReference type="Pfam" id="PF02768"/>
    </source>
</evidence>
<dbReference type="NCBIfam" id="TIGR00663">
    <property type="entry name" value="dnan"/>
    <property type="match status" value="1"/>
</dbReference>
<accession>A0A2G9ZDZ5</accession>
<evidence type="ECO:0000256" key="3">
    <source>
        <dbReference type="ARBA" id="ARBA00022490"/>
    </source>
</evidence>
<keyword evidence="4 9" id="KW-0808">Transferase</keyword>
<evidence type="ECO:0000256" key="8">
    <source>
        <dbReference type="ARBA" id="ARBA00023125"/>
    </source>
</evidence>
<dbReference type="AlphaFoldDB" id="A0A2G9ZDZ5"/>
<evidence type="ECO:0000256" key="1">
    <source>
        <dbReference type="ARBA" id="ARBA00004496"/>
    </source>
</evidence>
<feature type="domain" description="DNA polymerase III beta sliding clamp central" evidence="11">
    <location>
        <begin position="137"/>
        <end position="251"/>
    </location>
</feature>
<proteinExistence type="inferred from homology"/>
<dbReference type="GO" id="GO:0003887">
    <property type="term" value="F:DNA-directed DNA polymerase activity"/>
    <property type="evidence" value="ECO:0007669"/>
    <property type="project" value="UniProtKB-UniRule"/>
</dbReference>
<keyword evidence="3 9" id="KW-0963">Cytoplasm</keyword>
<dbReference type="Pfam" id="PF00712">
    <property type="entry name" value="DNA_pol3_beta"/>
    <property type="match status" value="1"/>
</dbReference>
<protein>
    <recommendedName>
        <fullName evidence="9">Beta sliding clamp</fullName>
    </recommendedName>
</protein>
<gene>
    <name evidence="13" type="primary">dnaN</name>
    <name evidence="13" type="ORF">COX24_03795</name>
</gene>
<dbReference type="Pfam" id="PF02767">
    <property type="entry name" value="DNA_pol3_beta_2"/>
    <property type="match status" value="1"/>
</dbReference>
<evidence type="ECO:0000259" key="10">
    <source>
        <dbReference type="Pfam" id="PF00712"/>
    </source>
</evidence>
<comment type="subunit">
    <text evidence="9">Forms a ring-shaped head-to-tail homodimer around DNA.</text>
</comment>
<dbReference type="SMART" id="SM00480">
    <property type="entry name" value="POL3Bc"/>
    <property type="match status" value="1"/>
</dbReference>
<evidence type="ECO:0000313" key="14">
    <source>
        <dbReference type="Proteomes" id="UP000230447"/>
    </source>
</evidence>
<reference evidence="13 14" key="1">
    <citation type="submission" date="2017-09" db="EMBL/GenBank/DDBJ databases">
        <title>Depth-based differentiation of microbial function through sediment-hosted aquifers and enrichment of novel symbionts in the deep terrestrial subsurface.</title>
        <authorList>
            <person name="Probst A.J."/>
            <person name="Ladd B."/>
            <person name="Jarett J.K."/>
            <person name="Geller-Mcgrath D.E."/>
            <person name="Sieber C.M."/>
            <person name="Emerson J.B."/>
            <person name="Anantharaman K."/>
            <person name="Thomas B.C."/>
            <person name="Malmstrom R."/>
            <person name="Stieglmeier M."/>
            <person name="Klingl A."/>
            <person name="Woyke T."/>
            <person name="Ryan C.M."/>
            <person name="Banfield J.F."/>
        </authorList>
    </citation>
    <scope>NUCLEOTIDE SEQUENCE [LARGE SCALE GENOMIC DNA]</scope>
    <source>
        <strain evidence="13">CG23_combo_of_CG06-09_8_20_14_all_37_87_8</strain>
    </source>
</reference>